<accession>A0ACC0Y2D5</accession>
<sequence length="644" mass="73892">MALSASDLPMMYTLLSNSMSGDESIRKPAEAALSQSESRPGFCSCLMEVITAKDLASQVDVRLMASVYFKNSINRYWRNRRDSSGISSEEKVHLRKKLLSHLREENYQIAQMLAVLISKIARFDYPREWPELFSVLAQQLQVADVLTSHRIFMILFRTLKELSTKRLTADQRNFAEISSHLFDYSWHLWQSDVQTILRGLSTISPSYNSNALEQHNDELYLTCERWLLCSKIIRQLIISGFQSDAKCIQEIRPVKEVSPVLLNAIQSFLPYYSAFQKGNDKFWDFIKRACTKLMKVLIAIQGRHPYTFGDKCVLPPVMDFCLNKITDPEVDILSFEQFLIQCMVMVKSLLECKEYKPSLTGRVMDENGVTLEQMKKNISNVVGGVLTSLLPSERIVLLCNVLIRRYFVLTATDLEEWYQNPESFHHEQDMVQWTEKLRPCAEALYIVLFENHSQLLAPVVVSILQEAMNGCPASVTEITPGLLLKDAAYGAAAYVYYELSNYLSFKDWFNGALSLELSNDHPNMHIIHRKVALILGQWVSEIKDDTKRAVYCALIKLLLNKDLSVRLAACRSLCLHIEDANFSEQDFSDLLPICWDSCFKLVEEVQEFDSKVQVLNLISILIGHVNEVIPYADKLVHFFQKVYE</sequence>
<keyword evidence="2" id="KW-1185">Reference proteome</keyword>
<gene>
    <name evidence="1" type="ORF">Pint_34884</name>
</gene>
<protein>
    <submittedName>
        <fullName evidence="1">Uncharacterized protein</fullName>
    </submittedName>
</protein>
<evidence type="ECO:0000313" key="1">
    <source>
        <dbReference type="EMBL" id="KAJ0028275.1"/>
    </source>
</evidence>
<proteinExistence type="predicted"/>
<evidence type="ECO:0000313" key="2">
    <source>
        <dbReference type="Proteomes" id="UP001163603"/>
    </source>
</evidence>
<reference evidence="2" key="1">
    <citation type="journal article" date="2023" name="G3 (Bethesda)">
        <title>Genome assembly and association tests identify interacting loci associated with vigor, precocity, and sex in interspecific pistachio rootstocks.</title>
        <authorList>
            <person name="Palmer W."/>
            <person name="Jacygrad E."/>
            <person name="Sagayaradj S."/>
            <person name="Cavanaugh K."/>
            <person name="Han R."/>
            <person name="Bertier L."/>
            <person name="Beede B."/>
            <person name="Kafkas S."/>
            <person name="Golino D."/>
            <person name="Preece J."/>
            <person name="Michelmore R."/>
        </authorList>
    </citation>
    <scope>NUCLEOTIDE SEQUENCE [LARGE SCALE GENOMIC DNA]</scope>
</reference>
<dbReference type="Proteomes" id="UP001163603">
    <property type="component" value="Chromosome 9"/>
</dbReference>
<organism evidence="1 2">
    <name type="scientific">Pistacia integerrima</name>
    <dbReference type="NCBI Taxonomy" id="434235"/>
    <lineage>
        <taxon>Eukaryota</taxon>
        <taxon>Viridiplantae</taxon>
        <taxon>Streptophyta</taxon>
        <taxon>Embryophyta</taxon>
        <taxon>Tracheophyta</taxon>
        <taxon>Spermatophyta</taxon>
        <taxon>Magnoliopsida</taxon>
        <taxon>eudicotyledons</taxon>
        <taxon>Gunneridae</taxon>
        <taxon>Pentapetalae</taxon>
        <taxon>rosids</taxon>
        <taxon>malvids</taxon>
        <taxon>Sapindales</taxon>
        <taxon>Anacardiaceae</taxon>
        <taxon>Pistacia</taxon>
    </lineage>
</organism>
<dbReference type="EMBL" id="CM047744">
    <property type="protein sequence ID" value="KAJ0028275.1"/>
    <property type="molecule type" value="Genomic_DNA"/>
</dbReference>
<name>A0ACC0Y2D5_9ROSI</name>
<comment type="caution">
    <text evidence="1">The sequence shown here is derived from an EMBL/GenBank/DDBJ whole genome shotgun (WGS) entry which is preliminary data.</text>
</comment>